<name>A0ABP1CI35_9GAMM</name>
<dbReference type="PANTHER" id="PTHR46229:SF4">
    <property type="entry name" value="ACID STRESS PROTEIN IBAG"/>
    <property type="match status" value="1"/>
</dbReference>
<proteinExistence type="inferred from homology"/>
<dbReference type="Proteomes" id="UP001497533">
    <property type="component" value="Chromosome"/>
</dbReference>
<protein>
    <submittedName>
        <fullName evidence="3">Acid stress protein IbaG</fullName>
    </submittedName>
</protein>
<dbReference type="InterPro" id="IPR002634">
    <property type="entry name" value="BolA"/>
</dbReference>
<dbReference type="PIRSF" id="PIRSF003113">
    <property type="entry name" value="BolA"/>
    <property type="match status" value="1"/>
</dbReference>
<dbReference type="InterPro" id="IPR050961">
    <property type="entry name" value="BolA/IbaG_stress_morph_reg"/>
</dbReference>
<comment type="similarity">
    <text evidence="1 2">Belongs to the BolA/IbaG family.</text>
</comment>
<accession>A0ABP1CI35</accession>
<dbReference type="InterPro" id="IPR036065">
    <property type="entry name" value="BolA-like_sf"/>
</dbReference>
<evidence type="ECO:0000313" key="3">
    <source>
        <dbReference type="EMBL" id="CAL1329540.1"/>
    </source>
</evidence>
<organism evidence="3 4">
    <name type="scientific">Candidatus Providencia siddallii</name>
    <dbReference type="NCBI Taxonomy" id="1715285"/>
    <lineage>
        <taxon>Bacteria</taxon>
        <taxon>Pseudomonadati</taxon>
        <taxon>Pseudomonadota</taxon>
        <taxon>Gammaproteobacteria</taxon>
        <taxon>Enterobacterales</taxon>
        <taxon>Morganellaceae</taxon>
        <taxon>Providencia</taxon>
    </lineage>
</organism>
<dbReference type="EMBL" id="OZ034688">
    <property type="protein sequence ID" value="CAL1329540.1"/>
    <property type="molecule type" value="Genomic_DNA"/>
</dbReference>
<dbReference type="Pfam" id="PF01722">
    <property type="entry name" value="BolA"/>
    <property type="match status" value="1"/>
</dbReference>
<dbReference type="Gene3D" id="3.30.300.90">
    <property type="entry name" value="BolA-like"/>
    <property type="match status" value="1"/>
</dbReference>
<keyword evidence="4" id="KW-1185">Reference proteome</keyword>
<evidence type="ECO:0000256" key="2">
    <source>
        <dbReference type="RuleBase" id="RU003860"/>
    </source>
</evidence>
<dbReference type="RefSeq" id="WP_341764992.1">
    <property type="nucleotide sequence ID" value="NZ_OZ034688.1"/>
</dbReference>
<sequence length="82" mass="9856">MKPDEIKQILMKKISLNDVIVTCDFNHFKIIAISDIFKNMNNVKRQQIIYFPLIDYIKNNIIHSVSIKTYTIEEWNNNHKFK</sequence>
<reference evidence="3" key="1">
    <citation type="submission" date="2024-04" db="EMBL/GenBank/DDBJ databases">
        <authorList>
            <person name="Manzano-Marin A."/>
            <person name="Manzano-Marin A."/>
            <person name="Alejandro Manzano Marin A."/>
        </authorList>
    </citation>
    <scope>NUCLEOTIDE SEQUENCE [LARGE SCALE GENOMIC DNA]</scope>
    <source>
        <strain evidence="3">TABTEA</strain>
    </source>
</reference>
<dbReference type="SUPFAM" id="SSF82657">
    <property type="entry name" value="BolA-like"/>
    <property type="match status" value="1"/>
</dbReference>
<dbReference type="PANTHER" id="PTHR46229">
    <property type="entry name" value="BOLA TRANSCRIPTION REGULATOR"/>
    <property type="match status" value="1"/>
</dbReference>
<evidence type="ECO:0000256" key="1">
    <source>
        <dbReference type="ARBA" id="ARBA00005578"/>
    </source>
</evidence>
<gene>
    <name evidence="3" type="primary">ibaG</name>
    <name evidence="3" type="ORF">PRHACTZTBTEA_638</name>
</gene>
<evidence type="ECO:0000313" key="4">
    <source>
        <dbReference type="Proteomes" id="UP001497533"/>
    </source>
</evidence>